<comment type="caution">
    <text evidence="3">The sequence shown here is derived from an EMBL/GenBank/DDBJ whole genome shotgun (WGS) entry which is preliminary data.</text>
</comment>
<dbReference type="InterPro" id="IPR007314">
    <property type="entry name" value="Cofac_haem-bd_dom"/>
</dbReference>
<keyword evidence="3" id="KW-0449">Lipoprotein</keyword>
<dbReference type="EMBL" id="JMQN01000015">
    <property type="protein sequence ID" value="KEA64554.1"/>
    <property type="molecule type" value="Genomic_DNA"/>
</dbReference>
<feature type="chain" id="PRO_5001757591" evidence="1">
    <location>
        <begin position="20"/>
        <end position="292"/>
    </location>
</feature>
<dbReference type="SUPFAM" id="SSF159501">
    <property type="entry name" value="EreA/ChaN-like"/>
    <property type="match status" value="1"/>
</dbReference>
<dbReference type="Gene3D" id="3.40.50.11550">
    <property type="match status" value="1"/>
</dbReference>
<dbReference type="RefSeq" id="WP_036184548.1">
    <property type="nucleotide sequence ID" value="NZ_JMQN01000015.1"/>
</dbReference>
<dbReference type="Proteomes" id="UP000028252">
    <property type="component" value="Unassembled WGS sequence"/>
</dbReference>
<feature type="signal peptide" evidence="1">
    <location>
        <begin position="1"/>
        <end position="19"/>
    </location>
</feature>
<gene>
    <name evidence="3" type="ORF">ADIMK_1007</name>
</gene>
<sequence>MRRAFITLLLVIVPLSAGAAKDNAHPLVGKLWSTAEQRFVDWSEFYQHWLPKGGWLLLGEQHDNADHHRLEALIIREMGTRKQLGAVALEMATLQQQPAFDKAQAQGASEITAEQLDWSEGWPWSLYAEPVRTAFHWSPKVLGADIARERIKTIYRGKETVDVLEPAHTAFMLDLLFDSHCGQMPKDRLQPMQQIQLARDQQIASVLRTHTQPGLTGVLLTGTIHARSDLGVPRWLGTTPRVSLLMQALEQSQSPEDYHPATFGNLPTTDLILFTPETEAADYCADLTLKSK</sequence>
<reference evidence="3 4" key="1">
    <citation type="submission" date="2014-04" db="EMBL/GenBank/DDBJ databases">
        <title>Marinobacterium kochiensis sp. nov., isolated from sediment sample collected from Kochi backwaters in Kerala, India.</title>
        <authorList>
            <person name="Singh A."/>
            <person name="Pinnaka A.K."/>
        </authorList>
    </citation>
    <scope>NUCLEOTIDE SEQUENCE [LARGE SCALE GENOMIC DNA]</scope>
    <source>
        <strain evidence="3 4">AK27</strain>
    </source>
</reference>
<keyword evidence="1" id="KW-0732">Signal</keyword>
<dbReference type="eggNOG" id="COG3016">
    <property type="taxonomic scope" value="Bacteria"/>
</dbReference>
<dbReference type="OrthoDB" id="9795827at2"/>
<proteinExistence type="predicted"/>
<feature type="domain" description="Haem-binding uptake Tiki superfamily ChaN" evidence="2">
    <location>
        <begin position="55"/>
        <end position="236"/>
    </location>
</feature>
<evidence type="ECO:0000256" key="1">
    <source>
        <dbReference type="SAM" id="SignalP"/>
    </source>
</evidence>
<organism evidence="3 4">
    <name type="scientific">Marinobacterium lacunae</name>
    <dbReference type="NCBI Taxonomy" id="1232683"/>
    <lineage>
        <taxon>Bacteria</taxon>
        <taxon>Pseudomonadati</taxon>
        <taxon>Pseudomonadota</taxon>
        <taxon>Gammaproteobacteria</taxon>
        <taxon>Oceanospirillales</taxon>
        <taxon>Oceanospirillaceae</taxon>
        <taxon>Marinobacterium</taxon>
    </lineage>
</organism>
<dbReference type="Pfam" id="PF04187">
    <property type="entry name" value="Cofac_haem_bdg"/>
    <property type="match status" value="1"/>
</dbReference>
<evidence type="ECO:0000313" key="3">
    <source>
        <dbReference type="EMBL" id="KEA64554.1"/>
    </source>
</evidence>
<dbReference type="STRING" id="1232683.ADIMK_1007"/>
<accession>A0A081G199</accession>
<name>A0A081G199_9GAMM</name>
<keyword evidence="4" id="KW-1185">Reference proteome</keyword>
<dbReference type="Gene3D" id="1.10.8.760">
    <property type="entry name" value="Haem-binding uptake, Tiki superfamily, ChaN, domain 2"/>
    <property type="match status" value="1"/>
</dbReference>
<protein>
    <submittedName>
        <fullName evidence="3">Putative lipoprotein</fullName>
    </submittedName>
</protein>
<evidence type="ECO:0000259" key="2">
    <source>
        <dbReference type="Pfam" id="PF04187"/>
    </source>
</evidence>
<evidence type="ECO:0000313" key="4">
    <source>
        <dbReference type="Proteomes" id="UP000028252"/>
    </source>
</evidence>
<dbReference type="CDD" id="cd14727">
    <property type="entry name" value="ChanN-like"/>
    <property type="match status" value="1"/>
</dbReference>
<dbReference type="AlphaFoldDB" id="A0A081G199"/>
<dbReference type="PATRIC" id="fig|1232683.4.peg.997"/>